<dbReference type="Pfam" id="PF01734">
    <property type="entry name" value="Patatin"/>
    <property type="match status" value="1"/>
</dbReference>
<dbReference type="PROSITE" id="PS51635">
    <property type="entry name" value="PNPLA"/>
    <property type="match status" value="1"/>
</dbReference>
<gene>
    <name evidence="6" type="ORF">LMS43_12550</name>
</gene>
<dbReference type="InterPro" id="IPR002641">
    <property type="entry name" value="PNPLA_dom"/>
</dbReference>
<dbReference type="RefSeq" id="WP_266122877.1">
    <property type="nucleotide sequence ID" value="NZ_JAJHNU010000003.1"/>
</dbReference>
<evidence type="ECO:0000256" key="4">
    <source>
        <dbReference type="PROSITE-ProRule" id="PRU01161"/>
    </source>
</evidence>
<dbReference type="CDD" id="cd07209">
    <property type="entry name" value="Pat_hypo_Ecoli_Z1214_like"/>
    <property type="match status" value="1"/>
</dbReference>
<proteinExistence type="predicted"/>
<feature type="short sequence motif" description="DGA/G" evidence="4">
    <location>
        <begin position="226"/>
        <end position="228"/>
    </location>
</feature>
<protein>
    <submittedName>
        <fullName evidence="6">Patatin-like phospholipase family protein</fullName>
    </submittedName>
</protein>
<dbReference type="Proteomes" id="UP001168613">
    <property type="component" value="Unassembled WGS sequence"/>
</dbReference>
<evidence type="ECO:0000313" key="6">
    <source>
        <dbReference type="EMBL" id="MDN4122120.1"/>
    </source>
</evidence>
<keyword evidence="2 4" id="KW-0442">Lipid degradation</keyword>
<dbReference type="SUPFAM" id="SSF52151">
    <property type="entry name" value="FabD/lysophospholipase-like"/>
    <property type="match status" value="1"/>
</dbReference>
<comment type="caution">
    <text evidence="6">The sequence shown here is derived from an EMBL/GenBank/DDBJ whole genome shotgun (WGS) entry which is preliminary data.</text>
</comment>
<evidence type="ECO:0000259" key="5">
    <source>
        <dbReference type="PROSITE" id="PS51635"/>
    </source>
</evidence>
<evidence type="ECO:0000256" key="1">
    <source>
        <dbReference type="ARBA" id="ARBA00022801"/>
    </source>
</evidence>
<feature type="short sequence motif" description="GXGXXG" evidence="4">
    <location>
        <begin position="29"/>
        <end position="34"/>
    </location>
</feature>
<dbReference type="InterPro" id="IPR021095">
    <property type="entry name" value="DUF3734"/>
</dbReference>
<dbReference type="InterPro" id="IPR016035">
    <property type="entry name" value="Acyl_Trfase/lysoPLipase"/>
</dbReference>
<sequence>MTQAPTFQPKNGVKTELPPYETIALVLQGGGALGAYQAGVYEGLQEAGIEPDCLAGISIGALNTAIIAGNKPADRVPKLRQFWDTICQPYFGITMPYMLQAALFQVNDMTREAISAFNASNAVLQGQAGFFRPRFPPPPQFSPGLPEAASYYDTSALRDTLHELCDFDRINDGAMRIAVGAVNLTSGNFVYFDNTKTTLRAEHFMASGALPPAFAPVEIDGQFYWDGGLVSNTPLAYVLEQTPRKDTLAFQVDLWSARGNVPTNMGEVSDRINEVRYSSRTRNVTEQMRRLQYMRHIISSLLERIPESERSSQLACRLAEEMASSKRYNVIHLIYRNRPYEQHYKDHQFGPLTMKEHWESGLEDIRNTLKHSDRLAMPDNLTGFSTYDVHRDELEQKNQR</sequence>
<feature type="active site" description="Nucleophile" evidence="4">
    <location>
        <position position="58"/>
    </location>
</feature>
<keyword evidence="7" id="KW-1185">Reference proteome</keyword>
<dbReference type="PANTHER" id="PTHR14226">
    <property type="entry name" value="NEUROPATHY TARGET ESTERASE/SWISS CHEESE D.MELANOGASTER"/>
    <property type="match status" value="1"/>
</dbReference>
<keyword evidence="1 4" id="KW-0378">Hydrolase</keyword>
<evidence type="ECO:0000256" key="3">
    <source>
        <dbReference type="ARBA" id="ARBA00023098"/>
    </source>
</evidence>
<keyword evidence="3 4" id="KW-0443">Lipid metabolism</keyword>
<organism evidence="6 7">
    <name type="scientific">Alcaligenes endophyticus</name>
    <dbReference type="NCBI Taxonomy" id="1929088"/>
    <lineage>
        <taxon>Bacteria</taxon>
        <taxon>Pseudomonadati</taxon>
        <taxon>Pseudomonadota</taxon>
        <taxon>Betaproteobacteria</taxon>
        <taxon>Burkholderiales</taxon>
        <taxon>Alcaligenaceae</taxon>
        <taxon>Alcaligenes</taxon>
    </lineage>
</organism>
<reference evidence="6" key="1">
    <citation type="submission" date="2021-11" db="EMBL/GenBank/DDBJ databases">
        <title>Draft genome sequence of Alcaligenes endophyticus type strain CCUG 75668T.</title>
        <authorList>
            <person name="Salva-Serra F."/>
            <person name="Duran R.E."/>
            <person name="Seeger M."/>
            <person name="Moore E.R.B."/>
            <person name="Jaen-Luchoro D."/>
        </authorList>
    </citation>
    <scope>NUCLEOTIDE SEQUENCE</scope>
    <source>
        <strain evidence="6">CCUG 75668</strain>
    </source>
</reference>
<dbReference type="InterPro" id="IPR050301">
    <property type="entry name" value="NTE"/>
</dbReference>
<dbReference type="Pfam" id="PF12536">
    <property type="entry name" value="DUF3734"/>
    <property type="match status" value="1"/>
</dbReference>
<dbReference type="PANTHER" id="PTHR14226:SF57">
    <property type="entry name" value="BLR7027 PROTEIN"/>
    <property type="match status" value="1"/>
</dbReference>
<accession>A0ABT8EM04</accession>
<dbReference type="Gene3D" id="3.40.1090.10">
    <property type="entry name" value="Cytosolic phospholipase A2 catalytic domain"/>
    <property type="match status" value="2"/>
</dbReference>
<feature type="short sequence motif" description="GXSXG" evidence="4">
    <location>
        <begin position="56"/>
        <end position="60"/>
    </location>
</feature>
<feature type="domain" description="PNPLA" evidence="5">
    <location>
        <begin position="25"/>
        <end position="239"/>
    </location>
</feature>
<evidence type="ECO:0000256" key="2">
    <source>
        <dbReference type="ARBA" id="ARBA00022963"/>
    </source>
</evidence>
<evidence type="ECO:0000313" key="7">
    <source>
        <dbReference type="Proteomes" id="UP001168613"/>
    </source>
</evidence>
<dbReference type="EMBL" id="JAJHNU010000003">
    <property type="protein sequence ID" value="MDN4122120.1"/>
    <property type="molecule type" value="Genomic_DNA"/>
</dbReference>
<feature type="active site" description="Proton acceptor" evidence="4">
    <location>
        <position position="226"/>
    </location>
</feature>
<name>A0ABT8EM04_9BURK</name>